<proteinExistence type="predicted"/>
<organism evidence="1 2">
    <name type="scientific">Nephila pilipes</name>
    <name type="common">Giant wood spider</name>
    <name type="synonym">Nephila maculata</name>
    <dbReference type="NCBI Taxonomy" id="299642"/>
    <lineage>
        <taxon>Eukaryota</taxon>
        <taxon>Metazoa</taxon>
        <taxon>Ecdysozoa</taxon>
        <taxon>Arthropoda</taxon>
        <taxon>Chelicerata</taxon>
        <taxon>Arachnida</taxon>
        <taxon>Araneae</taxon>
        <taxon>Araneomorphae</taxon>
        <taxon>Entelegynae</taxon>
        <taxon>Araneoidea</taxon>
        <taxon>Nephilidae</taxon>
        <taxon>Nephila</taxon>
    </lineage>
</organism>
<protein>
    <submittedName>
        <fullName evidence="1">Uncharacterized protein</fullName>
    </submittedName>
</protein>
<reference evidence="1" key="1">
    <citation type="submission" date="2020-08" db="EMBL/GenBank/DDBJ databases">
        <title>Multicomponent nature underlies the extraordinary mechanical properties of spider dragline silk.</title>
        <authorList>
            <person name="Kono N."/>
            <person name="Nakamura H."/>
            <person name="Mori M."/>
            <person name="Yoshida Y."/>
            <person name="Ohtoshi R."/>
            <person name="Malay A.D."/>
            <person name="Moran D.A.P."/>
            <person name="Tomita M."/>
            <person name="Numata K."/>
            <person name="Arakawa K."/>
        </authorList>
    </citation>
    <scope>NUCLEOTIDE SEQUENCE</scope>
</reference>
<dbReference type="Proteomes" id="UP000887013">
    <property type="component" value="Unassembled WGS sequence"/>
</dbReference>
<keyword evidence="2" id="KW-1185">Reference proteome</keyword>
<evidence type="ECO:0000313" key="1">
    <source>
        <dbReference type="EMBL" id="GFT13437.1"/>
    </source>
</evidence>
<evidence type="ECO:0000313" key="2">
    <source>
        <dbReference type="Proteomes" id="UP000887013"/>
    </source>
</evidence>
<comment type="caution">
    <text evidence="1">The sequence shown here is derived from an EMBL/GenBank/DDBJ whole genome shotgun (WGS) entry which is preliminary data.</text>
</comment>
<name>A0A8X6NGC1_NEPPI</name>
<sequence>MRLNRLNTHDWRSYYREELTKMLRSCSILVEKAVVAVKAVYCIPVDNVRVYCPHTTVGMYSRVVVLDDFSGALELMEFGKAEGRQLIYNLHRWVLYTSASEE</sequence>
<dbReference type="EMBL" id="BMAW01057861">
    <property type="protein sequence ID" value="GFT13437.1"/>
    <property type="molecule type" value="Genomic_DNA"/>
</dbReference>
<accession>A0A8X6NGC1</accession>
<dbReference type="AlphaFoldDB" id="A0A8X6NGC1"/>
<gene>
    <name evidence="1" type="ORF">NPIL_257131</name>
</gene>